<accession>A0A7S7AIB6</accession>
<proteinExistence type="predicted"/>
<evidence type="ECO:0000313" key="2">
    <source>
        <dbReference type="Proteomes" id="UP000593966"/>
    </source>
</evidence>
<sequence length="252" mass="29399">MSLQKNISKTIEQIRNNPLNHNLRLHLIQLYCMAGQWQQAKKNLNQYLKLNPSDQQTRALFLGNIACEIQRLDVYTANSSAMPYIEDHDIAIQQKIVKQLQAPNTLNDLFLELHEQVQPNFLIQLNDLTEIQDEFIDTDIRFSHIFEIFEENRYTWLSLADIESVQFKPTEILTDLIWRRAEIILKNKQSIACFVPVRYPFTEQQHLEDSLLYARSTNWENLGDFAVALGQKTFSNTTLDIGILDIANIYSI</sequence>
<dbReference type="SUPFAM" id="SSF144059">
    <property type="entry name" value="ImpE-like"/>
    <property type="match status" value="1"/>
</dbReference>
<dbReference type="InterPro" id="IPR011990">
    <property type="entry name" value="TPR-like_helical_dom_sf"/>
</dbReference>
<keyword evidence="2" id="KW-1185">Reference proteome</keyword>
<organism evidence="1 2">
    <name type="scientific">Acinetobacter piscicola</name>
    <dbReference type="NCBI Taxonomy" id="2006115"/>
    <lineage>
        <taxon>Bacteria</taxon>
        <taxon>Pseudomonadati</taxon>
        <taxon>Pseudomonadota</taxon>
        <taxon>Gammaproteobacteria</taxon>
        <taxon>Moraxellales</taxon>
        <taxon>Moraxellaceae</taxon>
        <taxon>Acinetobacter</taxon>
    </lineage>
</organism>
<evidence type="ECO:0000313" key="1">
    <source>
        <dbReference type="EMBL" id="QOW47017.1"/>
    </source>
</evidence>
<dbReference type="InterPro" id="IPR009211">
    <property type="entry name" value="TagJ"/>
</dbReference>
<dbReference type="Gene3D" id="1.25.40.10">
    <property type="entry name" value="Tetratricopeptide repeat domain"/>
    <property type="match status" value="1"/>
</dbReference>
<reference evidence="1 2" key="1">
    <citation type="submission" date="2020-02" db="EMBL/GenBank/DDBJ databases">
        <title>Tigecycline-resistant Acinetobacter species from pigs and migratory birds.</title>
        <authorList>
            <person name="Chen C."/>
            <person name="Sun J."/>
            <person name="Liao X.-P."/>
            <person name="Liu Y.-H."/>
        </authorList>
    </citation>
    <scope>NUCLEOTIDE SEQUENCE [LARGE SCALE GENOMIC DNA]</scope>
    <source>
        <strain evidence="1 2">YH12207_T</strain>
    </source>
</reference>
<dbReference type="Proteomes" id="UP000593966">
    <property type="component" value="Chromosome"/>
</dbReference>
<protein>
    <recommendedName>
        <fullName evidence="3">Virulence protein SciE type</fullName>
    </recommendedName>
</protein>
<evidence type="ECO:0008006" key="3">
    <source>
        <dbReference type="Google" id="ProtNLM"/>
    </source>
</evidence>
<dbReference type="Pfam" id="PF07024">
    <property type="entry name" value="ImpE"/>
    <property type="match status" value="1"/>
</dbReference>
<dbReference type="EMBL" id="CP048659">
    <property type="protein sequence ID" value="QOW47017.1"/>
    <property type="molecule type" value="Genomic_DNA"/>
</dbReference>
<gene>
    <name evidence="1" type="ORF">G0028_14615</name>
</gene>
<dbReference type="AlphaFoldDB" id="A0A7S7AIB6"/>
<name>A0A7S7AIB6_9GAMM</name>
<dbReference type="RefSeq" id="WP_180047205.1">
    <property type="nucleotide sequence ID" value="NZ_CP048659.1"/>
</dbReference>